<dbReference type="InterPro" id="IPR036641">
    <property type="entry name" value="HPT_dom_sf"/>
</dbReference>
<dbReference type="Gene3D" id="1.20.120.160">
    <property type="entry name" value="HPT domain"/>
    <property type="match status" value="1"/>
</dbReference>
<dbReference type="AlphaFoldDB" id="A0A1H9AYH8"/>
<dbReference type="Proteomes" id="UP000199496">
    <property type="component" value="Unassembled WGS sequence"/>
</dbReference>
<feature type="modified residue" description="Phosphohistidine" evidence="2">
    <location>
        <position position="63"/>
    </location>
</feature>
<dbReference type="PROSITE" id="PS50894">
    <property type="entry name" value="HPT"/>
    <property type="match status" value="1"/>
</dbReference>
<name>A0A1H9AYH8_9GAMM</name>
<evidence type="ECO:0000313" key="5">
    <source>
        <dbReference type="Proteomes" id="UP000199496"/>
    </source>
</evidence>
<keyword evidence="2" id="KW-0597">Phosphoprotein</keyword>
<proteinExistence type="predicted"/>
<dbReference type="EMBL" id="FOFO01000007">
    <property type="protein sequence ID" value="SEP81547.1"/>
    <property type="molecule type" value="Genomic_DNA"/>
</dbReference>
<keyword evidence="1" id="KW-0902">Two-component regulatory system</keyword>
<reference evidence="4 5" key="1">
    <citation type="submission" date="2016-10" db="EMBL/GenBank/DDBJ databases">
        <authorList>
            <person name="de Groot N.N."/>
        </authorList>
    </citation>
    <scope>NUCLEOTIDE SEQUENCE [LARGE SCALE GENOMIC DNA]</scope>
    <source>
        <strain evidence="4 5">B7-7</strain>
    </source>
</reference>
<evidence type="ECO:0000256" key="1">
    <source>
        <dbReference type="ARBA" id="ARBA00023012"/>
    </source>
</evidence>
<gene>
    <name evidence="4" type="ORF">SAMN05421693_1076</name>
</gene>
<evidence type="ECO:0000313" key="4">
    <source>
        <dbReference type="EMBL" id="SEP81547.1"/>
    </source>
</evidence>
<protein>
    <submittedName>
        <fullName evidence="4">HPt (Histidine-containing phosphotransfer) domain-containing protein</fullName>
    </submittedName>
</protein>
<evidence type="ECO:0000259" key="3">
    <source>
        <dbReference type="PROSITE" id="PS50894"/>
    </source>
</evidence>
<dbReference type="STRING" id="867345.SAMN05421693_1076"/>
<dbReference type="OrthoDB" id="9784823at2"/>
<dbReference type="CDD" id="cd00088">
    <property type="entry name" value="HPT"/>
    <property type="match status" value="1"/>
</dbReference>
<dbReference type="SMART" id="SM00073">
    <property type="entry name" value="HPT"/>
    <property type="match status" value="1"/>
</dbReference>
<keyword evidence="5" id="KW-1185">Reference proteome</keyword>
<dbReference type="GO" id="GO:0000160">
    <property type="term" value="P:phosphorelay signal transduction system"/>
    <property type="evidence" value="ECO:0007669"/>
    <property type="project" value="UniProtKB-KW"/>
</dbReference>
<organism evidence="4 5">
    <name type="scientific">Ectothiorhodospira magna</name>
    <dbReference type="NCBI Taxonomy" id="867345"/>
    <lineage>
        <taxon>Bacteria</taxon>
        <taxon>Pseudomonadati</taxon>
        <taxon>Pseudomonadota</taxon>
        <taxon>Gammaproteobacteria</taxon>
        <taxon>Chromatiales</taxon>
        <taxon>Ectothiorhodospiraceae</taxon>
        <taxon>Ectothiorhodospira</taxon>
    </lineage>
</organism>
<dbReference type="Pfam" id="PF01627">
    <property type="entry name" value="Hpt"/>
    <property type="match status" value="1"/>
</dbReference>
<feature type="domain" description="HPt" evidence="3">
    <location>
        <begin position="24"/>
        <end position="118"/>
    </location>
</feature>
<dbReference type="GO" id="GO:0004672">
    <property type="term" value="F:protein kinase activity"/>
    <property type="evidence" value="ECO:0007669"/>
    <property type="project" value="UniProtKB-ARBA"/>
</dbReference>
<evidence type="ECO:0000256" key="2">
    <source>
        <dbReference type="PROSITE-ProRule" id="PRU00110"/>
    </source>
</evidence>
<dbReference type="InterPro" id="IPR008207">
    <property type="entry name" value="Sig_transdc_His_kin_Hpt_dom"/>
</dbReference>
<dbReference type="SUPFAM" id="SSF47226">
    <property type="entry name" value="Histidine-containing phosphotransfer domain, HPT domain"/>
    <property type="match status" value="1"/>
</dbReference>
<sequence>MVLARLAEVEGLDTGVGLRMLRGDGQRYQGLLRQFIELHGDDALDMWQSVECEDLPGLACQAHSLKGASGTLGAIRIQSLAGALEKAARRGDEAGQCTLLLAQLDEQLQALVDALQGILVTPDPVAIPSSSSEDLTSILLQLRGYLEEVKPHIPDAWIDEGKRDPLDGEIGIVGFEIPFNRHFYTFTPPRPLEEIDADLKACTDRIKRMIEALSA</sequence>
<accession>A0A1H9AYH8</accession>